<gene>
    <name evidence="1" type="ORF">E5329_07730</name>
</gene>
<keyword evidence="2" id="KW-1185">Reference proteome</keyword>
<dbReference type="Proteomes" id="UP000304953">
    <property type="component" value="Unassembled WGS sequence"/>
</dbReference>
<reference evidence="1" key="1">
    <citation type="submission" date="2019-04" db="EMBL/GenBank/DDBJ databases">
        <title>Microbes associate with the intestines of laboratory mice.</title>
        <authorList>
            <person name="Navarre W."/>
            <person name="Wong E."/>
            <person name="Huang K."/>
            <person name="Tropini C."/>
            <person name="Ng K."/>
            <person name="Yu B."/>
        </authorList>
    </citation>
    <scope>NUCLEOTIDE SEQUENCE</scope>
    <source>
        <strain evidence="1">NM01_1-7b</strain>
    </source>
</reference>
<proteinExistence type="predicted"/>
<sequence>MADLKALCEEMKKLRKQIDTILYISGYRDYGDLSGLDDYKQIKTAGERQKLEEYRNILYKLDEVQGNLAYYDKPVKEVSTLHMNSDGRYETAKGHYYTSGSGIEFLRTEETYNYDMDKWENARIWTCSQVESRNGEYYIVGYPDVELSSLKVRVRG</sequence>
<name>A0AC61RY05_9FIRM</name>
<protein>
    <submittedName>
        <fullName evidence="1">Uncharacterized protein</fullName>
    </submittedName>
</protein>
<evidence type="ECO:0000313" key="2">
    <source>
        <dbReference type="Proteomes" id="UP000304953"/>
    </source>
</evidence>
<accession>A0AC61RY05</accession>
<evidence type="ECO:0000313" key="1">
    <source>
        <dbReference type="EMBL" id="TGY96876.1"/>
    </source>
</evidence>
<dbReference type="EMBL" id="SRYA01000012">
    <property type="protein sequence ID" value="TGY96876.1"/>
    <property type="molecule type" value="Genomic_DNA"/>
</dbReference>
<comment type="caution">
    <text evidence="1">The sequence shown here is derived from an EMBL/GenBank/DDBJ whole genome shotgun (WGS) entry which is preliminary data.</text>
</comment>
<organism evidence="1 2">
    <name type="scientific">Petralouisia muris</name>
    <dbReference type="NCBI Taxonomy" id="3032872"/>
    <lineage>
        <taxon>Bacteria</taxon>
        <taxon>Bacillati</taxon>
        <taxon>Bacillota</taxon>
        <taxon>Clostridia</taxon>
        <taxon>Lachnospirales</taxon>
        <taxon>Lachnospiraceae</taxon>
        <taxon>Petralouisia</taxon>
    </lineage>
</organism>